<gene>
    <name evidence="8" type="ORF">CYJ47_04380</name>
</gene>
<dbReference type="Proteomes" id="UP000234560">
    <property type="component" value="Chromosome"/>
</dbReference>
<dbReference type="InterPro" id="IPR001647">
    <property type="entry name" value="HTH_TetR"/>
</dbReference>
<dbReference type="GO" id="GO:0046677">
    <property type="term" value="P:response to antibiotic"/>
    <property type="evidence" value="ECO:0007669"/>
    <property type="project" value="InterPro"/>
</dbReference>
<proteinExistence type="predicted"/>
<dbReference type="SUPFAM" id="SSF48498">
    <property type="entry name" value="Tetracyclin repressor-like, C-terminal domain"/>
    <property type="match status" value="1"/>
</dbReference>
<feature type="region of interest" description="Disordered" evidence="6">
    <location>
        <begin position="144"/>
        <end position="178"/>
    </location>
</feature>
<protein>
    <submittedName>
        <fullName evidence="8">TetR/AcrR family transcriptional regulator C-terminal domain-containing protein</fullName>
    </submittedName>
</protein>
<dbReference type="PRINTS" id="PR00400">
    <property type="entry name" value="TETREPRESSOR"/>
</dbReference>
<sequence>MHLDRDKIISAGLEILDTYGLADMTIRRIAGKLNSAPGSIYWHVKNKQELIALIGHAIITHVDTEQATTADMIRALRQAMLQFRDGAEVVAAANNSGLVRDELIELIRTPDESLTEPEASTLLSFTLGHVQYEQFQRQLDDLATQRPAKKPGGDDGQKATTPAEAHAAKAPVHEDFESEGTALFESGLALILAGIETRRD</sequence>
<feature type="domain" description="HTH tetR-type" evidence="7">
    <location>
        <begin position="2"/>
        <end position="62"/>
    </location>
</feature>
<name>A0AAF0YTH2_9CORY</name>
<dbReference type="RefSeq" id="WP_016459308.1">
    <property type="nucleotide sequence ID" value="NZ_CAMIHY010000110.1"/>
</dbReference>
<dbReference type="SUPFAM" id="SSF46689">
    <property type="entry name" value="Homeodomain-like"/>
    <property type="match status" value="1"/>
</dbReference>
<reference evidence="8" key="2">
    <citation type="submission" date="2023-10" db="EMBL/GenBank/DDBJ databases">
        <authorList>
            <person name="Choi B."/>
        </authorList>
    </citation>
    <scope>NUCLEOTIDE SEQUENCE</scope>
    <source>
        <strain evidence="8">UMB0763</strain>
    </source>
</reference>
<dbReference type="AlphaFoldDB" id="A0AAF0YTH2"/>
<feature type="compositionally biased region" description="Low complexity" evidence="6">
    <location>
        <begin position="158"/>
        <end position="170"/>
    </location>
</feature>
<keyword evidence="2" id="KW-0805">Transcription regulation</keyword>
<organism evidence="8 9">
    <name type="scientific">Corynebacterium pyruviciproducens</name>
    <dbReference type="NCBI Taxonomy" id="598660"/>
    <lineage>
        <taxon>Bacteria</taxon>
        <taxon>Bacillati</taxon>
        <taxon>Actinomycetota</taxon>
        <taxon>Actinomycetes</taxon>
        <taxon>Mycobacteriales</taxon>
        <taxon>Corynebacteriaceae</taxon>
        <taxon>Corynebacterium</taxon>
    </lineage>
</organism>
<evidence type="ECO:0000256" key="4">
    <source>
        <dbReference type="ARBA" id="ARBA00023163"/>
    </source>
</evidence>
<dbReference type="Pfam" id="PF00440">
    <property type="entry name" value="TetR_N"/>
    <property type="match status" value="1"/>
</dbReference>
<keyword evidence="4" id="KW-0804">Transcription</keyword>
<dbReference type="PRINTS" id="PR00455">
    <property type="entry name" value="HTHTETR"/>
</dbReference>
<dbReference type="GO" id="GO:0045892">
    <property type="term" value="P:negative regulation of DNA-templated transcription"/>
    <property type="evidence" value="ECO:0007669"/>
    <property type="project" value="InterPro"/>
</dbReference>
<dbReference type="InterPro" id="IPR003012">
    <property type="entry name" value="Tet_transcr_reg_TetR"/>
</dbReference>
<evidence type="ECO:0000313" key="8">
    <source>
        <dbReference type="EMBL" id="WOT03014.1"/>
    </source>
</evidence>
<dbReference type="Gene3D" id="1.10.357.10">
    <property type="entry name" value="Tetracycline Repressor, domain 2"/>
    <property type="match status" value="1"/>
</dbReference>
<evidence type="ECO:0000313" key="9">
    <source>
        <dbReference type="Proteomes" id="UP000234560"/>
    </source>
</evidence>
<dbReference type="GO" id="GO:0003677">
    <property type="term" value="F:DNA binding"/>
    <property type="evidence" value="ECO:0007669"/>
    <property type="project" value="UniProtKB-UniRule"/>
</dbReference>
<dbReference type="InterPro" id="IPR036271">
    <property type="entry name" value="Tet_transcr_reg_TetR-rel_C_sf"/>
</dbReference>
<dbReference type="InterPro" id="IPR009057">
    <property type="entry name" value="Homeodomain-like_sf"/>
</dbReference>
<dbReference type="EMBL" id="CP136958">
    <property type="protein sequence ID" value="WOT03014.1"/>
    <property type="molecule type" value="Genomic_DNA"/>
</dbReference>
<dbReference type="InterPro" id="IPR023772">
    <property type="entry name" value="DNA-bd_HTH_TetR-type_CS"/>
</dbReference>
<dbReference type="PROSITE" id="PS01081">
    <property type="entry name" value="HTH_TETR_1"/>
    <property type="match status" value="1"/>
</dbReference>
<evidence type="ECO:0000259" key="7">
    <source>
        <dbReference type="PROSITE" id="PS50977"/>
    </source>
</evidence>
<feature type="DNA-binding region" description="H-T-H motif" evidence="5">
    <location>
        <begin position="25"/>
        <end position="44"/>
    </location>
</feature>
<dbReference type="Gene3D" id="1.10.10.60">
    <property type="entry name" value="Homeodomain-like"/>
    <property type="match status" value="1"/>
</dbReference>
<keyword evidence="1" id="KW-0678">Repressor</keyword>
<reference evidence="8" key="1">
    <citation type="submission" date="2017-12" db="EMBL/GenBank/DDBJ databases">
        <authorList>
            <person name="Thomas-White K."/>
            <person name="Wolfe A.J."/>
        </authorList>
    </citation>
    <scope>NUCLEOTIDE SEQUENCE</scope>
    <source>
        <strain evidence="8">UMB0763</strain>
    </source>
</reference>
<evidence type="ECO:0000256" key="6">
    <source>
        <dbReference type="SAM" id="MobiDB-lite"/>
    </source>
</evidence>
<dbReference type="PROSITE" id="PS50977">
    <property type="entry name" value="HTH_TETR_2"/>
    <property type="match status" value="1"/>
</dbReference>
<evidence type="ECO:0000256" key="5">
    <source>
        <dbReference type="PROSITE-ProRule" id="PRU00335"/>
    </source>
</evidence>
<evidence type="ECO:0000256" key="1">
    <source>
        <dbReference type="ARBA" id="ARBA00022491"/>
    </source>
</evidence>
<dbReference type="Pfam" id="PF02909">
    <property type="entry name" value="TetR_C_1"/>
    <property type="match status" value="1"/>
</dbReference>
<dbReference type="InterPro" id="IPR004111">
    <property type="entry name" value="Repressor_TetR_C"/>
</dbReference>
<dbReference type="KEGG" id="cpyr:CYJ47_04380"/>
<evidence type="ECO:0000256" key="2">
    <source>
        <dbReference type="ARBA" id="ARBA00023015"/>
    </source>
</evidence>
<accession>A0AAF0YTH2</accession>
<keyword evidence="3 5" id="KW-0238">DNA-binding</keyword>
<evidence type="ECO:0000256" key="3">
    <source>
        <dbReference type="ARBA" id="ARBA00023125"/>
    </source>
</evidence>